<dbReference type="EMBL" id="BSXG01000067">
    <property type="protein sequence ID" value="GME34187.1"/>
    <property type="molecule type" value="Genomic_DNA"/>
</dbReference>
<reference evidence="1" key="1">
    <citation type="submission" date="2024-09" db="EMBL/GenBank/DDBJ databases">
        <title>Draft Genome Sequences of Neofusicoccum parvum.</title>
        <authorList>
            <person name="Ashida A."/>
            <person name="Camagna M."/>
            <person name="Tanaka A."/>
            <person name="Takemoto D."/>
        </authorList>
    </citation>
    <scope>NUCLEOTIDE SEQUENCE</scope>
    <source>
        <strain evidence="1">PPO83</strain>
    </source>
</reference>
<gene>
    <name evidence="1" type="primary">g5592</name>
    <name evidence="1" type="ORF">NpPPO83_00005592</name>
</gene>
<organism evidence="1 2">
    <name type="scientific">Neofusicoccum parvum</name>
    <dbReference type="NCBI Taxonomy" id="310453"/>
    <lineage>
        <taxon>Eukaryota</taxon>
        <taxon>Fungi</taxon>
        <taxon>Dikarya</taxon>
        <taxon>Ascomycota</taxon>
        <taxon>Pezizomycotina</taxon>
        <taxon>Dothideomycetes</taxon>
        <taxon>Dothideomycetes incertae sedis</taxon>
        <taxon>Botryosphaeriales</taxon>
        <taxon>Botryosphaeriaceae</taxon>
        <taxon>Neofusicoccum</taxon>
    </lineage>
</organism>
<protein>
    <submittedName>
        <fullName evidence="1">Saf domain-containing protein</fullName>
    </submittedName>
</protein>
<dbReference type="Proteomes" id="UP001165186">
    <property type="component" value="Unassembled WGS sequence"/>
</dbReference>
<comment type="caution">
    <text evidence="1">The sequence shown here is derived from an EMBL/GenBank/DDBJ whole genome shotgun (WGS) entry which is preliminary data.</text>
</comment>
<evidence type="ECO:0000313" key="1">
    <source>
        <dbReference type="EMBL" id="GME34187.1"/>
    </source>
</evidence>
<accession>A0ACB5SC43</accession>
<keyword evidence="2" id="KW-1185">Reference proteome</keyword>
<sequence>MISTPGIDVVLEVTGNPAAGIRHALLCCEHKKHIVMVNVEADVLAGPLLAQKAREAGIIYSMAYGDQPALIAEMVDWARTAGFDVVCAGKGTKHLPQYHDSTPDTVWDNYGFTKEQLATGDFTPQMFNSFLDGTKSSLEMAAVANGCGLSPPSQGLRFPPCAPGDYQKDCFKQYGLETDETGRYAAQFKPYHLIGLELGISIATIMCRGEPTGQTKTWEADVVATAKRHLKAGEKLDGEGGFTVWGKLMPARDSLDFEGLPIGLAHGFVLKKGIEKGQPLSWNDVEYDEKAQAVAVRREMERLFR</sequence>
<name>A0ACB5SC43_9PEZI</name>
<proteinExistence type="predicted"/>
<evidence type="ECO:0000313" key="2">
    <source>
        <dbReference type="Proteomes" id="UP001165186"/>
    </source>
</evidence>